<dbReference type="PANTHER" id="PTHR11106">
    <property type="entry name" value="GANGLIOSIDE INDUCED DIFFERENTIATION ASSOCIATED PROTEIN 2-RELATED"/>
    <property type="match status" value="1"/>
</dbReference>
<evidence type="ECO:0000313" key="2">
    <source>
        <dbReference type="EMBL" id="ATX82479.1"/>
    </source>
</evidence>
<protein>
    <submittedName>
        <fullName evidence="2">O-acetyl-ADP-ribose deacetylase (Regulator of RNase III), contains Macro domain</fullName>
    </submittedName>
</protein>
<dbReference type="PANTHER" id="PTHR11106:SF27">
    <property type="entry name" value="MACRO DOMAIN-CONTAINING PROTEIN"/>
    <property type="match status" value="1"/>
</dbReference>
<feature type="domain" description="Macro" evidence="1">
    <location>
        <begin position="1"/>
        <end position="167"/>
    </location>
</feature>
<dbReference type="PROSITE" id="PS51154">
    <property type="entry name" value="MACRO"/>
    <property type="match status" value="1"/>
</dbReference>
<dbReference type="SMART" id="SM00506">
    <property type="entry name" value="A1pp"/>
    <property type="match status" value="1"/>
</dbReference>
<dbReference type="RefSeq" id="WP_100265830.1">
    <property type="nucleotide sequence ID" value="NZ_CP018800.1"/>
</dbReference>
<name>A0A2K8L8B0_9PROT</name>
<dbReference type="GO" id="GO:0019213">
    <property type="term" value="F:deacetylase activity"/>
    <property type="evidence" value="ECO:0007669"/>
    <property type="project" value="TreeGrafter"/>
</dbReference>
<dbReference type="InterPro" id="IPR002589">
    <property type="entry name" value="Macro_dom"/>
</dbReference>
<proteinExistence type="predicted"/>
<dbReference type="OrthoDB" id="6194521at2"/>
<dbReference type="InterPro" id="IPR043472">
    <property type="entry name" value="Macro_dom-like"/>
</dbReference>
<dbReference type="AlphaFoldDB" id="A0A2K8L8B0"/>
<dbReference type="Proteomes" id="UP000231637">
    <property type="component" value="Chromosome"/>
</dbReference>
<evidence type="ECO:0000313" key="3">
    <source>
        <dbReference type="Proteomes" id="UP000231637"/>
    </source>
</evidence>
<dbReference type="KEGG" id="mfn:Ga0123462_1621"/>
<organism evidence="2 3">
    <name type="scientific">Mariprofundus ferrinatatus</name>
    <dbReference type="NCBI Taxonomy" id="1921087"/>
    <lineage>
        <taxon>Bacteria</taxon>
        <taxon>Pseudomonadati</taxon>
        <taxon>Pseudomonadota</taxon>
        <taxon>Candidatius Mariprofundia</taxon>
        <taxon>Mariprofundales</taxon>
        <taxon>Mariprofundaceae</taxon>
        <taxon>Mariprofundus</taxon>
    </lineage>
</organism>
<dbReference type="Pfam" id="PF01661">
    <property type="entry name" value="Macro"/>
    <property type="match status" value="1"/>
</dbReference>
<keyword evidence="3" id="KW-1185">Reference proteome</keyword>
<dbReference type="CDD" id="cd02908">
    <property type="entry name" value="Macro_OAADPr_deacetylase"/>
    <property type="match status" value="1"/>
</dbReference>
<reference evidence="2 3" key="1">
    <citation type="submission" date="2016-12" db="EMBL/GenBank/DDBJ databases">
        <title>Isolation and genomic insights into novel planktonic Zetaproteobacteria from stratified waters of the Chesapeake Bay.</title>
        <authorList>
            <person name="McAllister S.M."/>
            <person name="Kato S."/>
            <person name="Chan C.S."/>
            <person name="Chiu B.K."/>
            <person name="Field E.K."/>
        </authorList>
    </citation>
    <scope>NUCLEOTIDE SEQUENCE [LARGE SCALE GENOMIC DNA]</scope>
    <source>
        <strain evidence="2 3">CP-8</strain>
    </source>
</reference>
<sequence length="167" mass="17806">MPDIRILQTDITRLHVDAIVNAANNTLLGGGGVDGAIHQAAGPKLLEECRRLGGCVTGDVKVTQGYELPAKWVIHAVGPVWQGGIYGEPELLASCYRNALAVAHYKGLESIAFPAISTGVFGYPAVRAAKVAVREVLDFQDFHGGSELVIFACFDAAMLDLYRGLLI</sequence>
<dbReference type="SUPFAM" id="SSF52949">
    <property type="entry name" value="Macro domain-like"/>
    <property type="match status" value="1"/>
</dbReference>
<evidence type="ECO:0000259" key="1">
    <source>
        <dbReference type="PROSITE" id="PS51154"/>
    </source>
</evidence>
<gene>
    <name evidence="2" type="ORF">Ga0123462_1621</name>
</gene>
<dbReference type="EMBL" id="CP018800">
    <property type="protein sequence ID" value="ATX82479.1"/>
    <property type="molecule type" value="Genomic_DNA"/>
</dbReference>
<dbReference type="Gene3D" id="3.40.220.10">
    <property type="entry name" value="Leucine Aminopeptidase, subunit E, domain 1"/>
    <property type="match status" value="1"/>
</dbReference>
<dbReference type="NCBIfam" id="NF001664">
    <property type="entry name" value="PRK00431.1-6"/>
    <property type="match status" value="1"/>
</dbReference>
<accession>A0A2K8L8B0</accession>